<protein>
    <submittedName>
        <fullName evidence="1">Uncharacterized protein</fullName>
    </submittedName>
</protein>
<sequence>MEFDIEKSLKDMNAAASGVILDKSPQVQDCIKKALEEEKQALLNIAKARLSNQINDDDVNSQLEDEKIALEAAMLACQVKSKELAQSGANAAINSLLVSIGEAI</sequence>
<accession>A0A3B1A060</accession>
<dbReference type="EMBL" id="UOFS01000019">
    <property type="protein sequence ID" value="VAW94900.1"/>
    <property type="molecule type" value="Genomic_DNA"/>
</dbReference>
<organism evidence="1">
    <name type="scientific">hydrothermal vent metagenome</name>
    <dbReference type="NCBI Taxonomy" id="652676"/>
    <lineage>
        <taxon>unclassified sequences</taxon>
        <taxon>metagenomes</taxon>
        <taxon>ecological metagenomes</taxon>
    </lineage>
</organism>
<evidence type="ECO:0000313" key="1">
    <source>
        <dbReference type="EMBL" id="VAW94900.1"/>
    </source>
</evidence>
<reference evidence="1" key="1">
    <citation type="submission" date="2018-06" db="EMBL/GenBank/DDBJ databases">
        <authorList>
            <person name="Zhirakovskaya E."/>
        </authorList>
    </citation>
    <scope>NUCLEOTIDE SEQUENCE</scope>
</reference>
<dbReference type="AlphaFoldDB" id="A0A3B1A060"/>
<name>A0A3B1A060_9ZZZZ</name>
<proteinExistence type="predicted"/>
<gene>
    <name evidence="1" type="ORF">MNBD_GAMMA22-1674</name>
</gene>